<name>A0A3D9MY05_9FLAO</name>
<evidence type="ECO:0000313" key="3">
    <source>
        <dbReference type="Proteomes" id="UP000256919"/>
    </source>
</evidence>
<dbReference type="Proteomes" id="UP000256919">
    <property type="component" value="Unassembled WGS sequence"/>
</dbReference>
<proteinExistence type="predicted"/>
<reference evidence="2 3" key="1">
    <citation type="submission" date="2018-07" db="EMBL/GenBank/DDBJ databases">
        <title>Genomic Encyclopedia of Type Strains, Phase III (KMG-III): the genomes of soil and plant-associated and newly described type strains.</title>
        <authorList>
            <person name="Whitman W."/>
        </authorList>
    </citation>
    <scope>NUCLEOTIDE SEQUENCE [LARGE SCALE GENOMIC DNA]</scope>
    <source>
        <strain evidence="2 3">CECT 7948</strain>
    </source>
</reference>
<dbReference type="EMBL" id="QREI01000003">
    <property type="protein sequence ID" value="REE25009.1"/>
    <property type="molecule type" value="Genomic_DNA"/>
</dbReference>
<sequence>MKNLKRGLLFTLVLCTSFIFSQEQDTIKTIEAKIEDQNKTLETKQNALKQAQSFLVELNESDPSNSLIKVYKSKVEVLHLEIVNIKALLFEFNEQLKAKSVEANTNFDVSTLLNPMMKSKEAEKKDNDFWFENDIRNPIAFTEFIVRNPRLNGNDVISKPSNLSSYHYIRPGSIINILFKEEIYSKLEKSTQLSASAYLKRIDGSVVPIAVSGYFDVNVETNQVNFEKNITSRNSDNKTSLIYNFEIETTKREPIQAEVNTSMVNPQPKDKLVVTIINTSDGNVSFTTTFEYEDYGWETTPSGGFSWVNTINQNNANFQPAGSSGISFHYKLNKGASFFKNFINPSFGPELLVLQDGNENTNVGLGLSVSTLLRSVKVGYGWYLVGENGRPYVSIGVNFVEGYKSISSILARSKD</sequence>
<dbReference type="AlphaFoldDB" id="A0A3D9MY05"/>
<keyword evidence="1" id="KW-0732">Signal</keyword>
<feature type="chain" id="PRO_5017663418" evidence="1">
    <location>
        <begin position="22"/>
        <end position="415"/>
    </location>
</feature>
<protein>
    <submittedName>
        <fullName evidence="2">Uncharacterized protein</fullName>
    </submittedName>
</protein>
<feature type="signal peptide" evidence="1">
    <location>
        <begin position="1"/>
        <end position="21"/>
    </location>
</feature>
<dbReference type="RefSeq" id="WP_115809432.1">
    <property type="nucleotide sequence ID" value="NZ_QREI01000003.1"/>
</dbReference>
<comment type="caution">
    <text evidence="2">The sequence shown here is derived from an EMBL/GenBank/DDBJ whole genome shotgun (WGS) entry which is preliminary data.</text>
</comment>
<organism evidence="2 3">
    <name type="scientific">Winogradskyella pacifica</name>
    <dbReference type="NCBI Taxonomy" id="664642"/>
    <lineage>
        <taxon>Bacteria</taxon>
        <taxon>Pseudomonadati</taxon>
        <taxon>Bacteroidota</taxon>
        <taxon>Flavobacteriia</taxon>
        <taxon>Flavobacteriales</taxon>
        <taxon>Flavobacteriaceae</taxon>
        <taxon>Winogradskyella</taxon>
    </lineage>
</organism>
<evidence type="ECO:0000313" key="2">
    <source>
        <dbReference type="EMBL" id="REE25009.1"/>
    </source>
</evidence>
<accession>A0A3D9MY05</accession>
<gene>
    <name evidence="2" type="ORF">DFQ09_103316</name>
</gene>
<keyword evidence="3" id="KW-1185">Reference proteome</keyword>
<dbReference type="OrthoDB" id="1413778at2"/>
<evidence type="ECO:0000256" key="1">
    <source>
        <dbReference type="SAM" id="SignalP"/>
    </source>
</evidence>